<dbReference type="GO" id="GO:0015990">
    <property type="term" value="P:electron transport coupled proton transport"/>
    <property type="evidence" value="ECO:0007669"/>
    <property type="project" value="TreeGrafter"/>
</dbReference>
<organism evidence="6 7">
    <name type="scientific">Anisodus tanguticus</name>
    <dbReference type="NCBI Taxonomy" id="243964"/>
    <lineage>
        <taxon>Eukaryota</taxon>
        <taxon>Viridiplantae</taxon>
        <taxon>Streptophyta</taxon>
        <taxon>Embryophyta</taxon>
        <taxon>Tracheophyta</taxon>
        <taxon>Spermatophyta</taxon>
        <taxon>Magnoliopsida</taxon>
        <taxon>eudicotyledons</taxon>
        <taxon>Gunneridae</taxon>
        <taxon>Pentapetalae</taxon>
        <taxon>asterids</taxon>
        <taxon>lamiids</taxon>
        <taxon>Solanales</taxon>
        <taxon>Solanaceae</taxon>
        <taxon>Solanoideae</taxon>
        <taxon>Hyoscyameae</taxon>
        <taxon>Anisodus</taxon>
    </lineage>
</organism>
<keyword evidence="5" id="KW-0472">Membrane</keyword>
<dbReference type="PANTHER" id="PTHR43507:SF1">
    <property type="entry name" value="NADH-UBIQUINONE OXIDOREDUCTASE CHAIN 4"/>
    <property type="match status" value="1"/>
</dbReference>
<dbReference type="GO" id="GO:0008137">
    <property type="term" value="F:NADH dehydrogenase (ubiquinone) activity"/>
    <property type="evidence" value="ECO:0007669"/>
    <property type="project" value="UniProtKB-EC"/>
</dbReference>
<reference evidence="6" key="1">
    <citation type="submission" date="2023-12" db="EMBL/GenBank/DDBJ databases">
        <title>Genome assembly of Anisodus tanguticus.</title>
        <authorList>
            <person name="Wang Y.-J."/>
        </authorList>
    </citation>
    <scope>NUCLEOTIDE SEQUENCE</scope>
    <source>
        <strain evidence="6">KB-2021</strain>
        <tissue evidence="6">Leaf</tissue>
    </source>
</reference>
<gene>
    <name evidence="6" type="ORF">RND71_039911</name>
</gene>
<keyword evidence="7" id="KW-1185">Reference proteome</keyword>
<dbReference type="EC" id="7.1.1.2" evidence="1"/>
<evidence type="ECO:0000256" key="4">
    <source>
        <dbReference type="ARBA" id="ARBA00031025"/>
    </source>
</evidence>
<feature type="transmembrane region" description="Helical" evidence="5">
    <location>
        <begin position="25"/>
        <end position="45"/>
    </location>
</feature>
<name>A0AAE1UY85_9SOLA</name>
<dbReference type="Proteomes" id="UP001291623">
    <property type="component" value="Unassembled WGS sequence"/>
</dbReference>
<evidence type="ECO:0000313" key="6">
    <source>
        <dbReference type="EMBL" id="KAK4341410.1"/>
    </source>
</evidence>
<dbReference type="AlphaFoldDB" id="A0AAE1UY85"/>
<proteinExistence type="predicted"/>
<accession>A0AAE1UY85</accession>
<dbReference type="EMBL" id="JAVYJV010000022">
    <property type="protein sequence ID" value="KAK4341410.1"/>
    <property type="molecule type" value="Genomic_DNA"/>
</dbReference>
<dbReference type="GO" id="GO:0048039">
    <property type="term" value="F:ubiquinone binding"/>
    <property type="evidence" value="ECO:0007669"/>
    <property type="project" value="TreeGrafter"/>
</dbReference>
<dbReference type="GO" id="GO:0042773">
    <property type="term" value="P:ATP synthesis coupled electron transport"/>
    <property type="evidence" value="ECO:0007669"/>
    <property type="project" value="InterPro"/>
</dbReference>
<keyword evidence="5" id="KW-0812">Transmembrane</keyword>
<comment type="caution">
    <text evidence="6">The sequence shown here is derived from an EMBL/GenBank/DDBJ whole genome shotgun (WGS) entry which is preliminary data.</text>
</comment>
<dbReference type="PANTHER" id="PTHR43507">
    <property type="entry name" value="NADH-UBIQUINONE OXIDOREDUCTASE CHAIN 4"/>
    <property type="match status" value="1"/>
</dbReference>
<sequence>MSSPGTSSFIAEFLILVGAFQRNNLVATLAVLGMILGMAYFLLLYNRAISGNLKLDFLHNFSNPNGREVSIFIHFLVGGATVH</sequence>
<keyword evidence="3" id="KW-0830">Ubiquinone</keyword>
<evidence type="ECO:0000313" key="7">
    <source>
        <dbReference type="Proteomes" id="UP001291623"/>
    </source>
</evidence>
<evidence type="ECO:0000256" key="5">
    <source>
        <dbReference type="SAM" id="Phobius"/>
    </source>
</evidence>
<evidence type="ECO:0000256" key="3">
    <source>
        <dbReference type="ARBA" id="ARBA00023075"/>
    </source>
</evidence>
<dbReference type="GO" id="GO:0003954">
    <property type="term" value="F:NADH dehydrogenase activity"/>
    <property type="evidence" value="ECO:0007669"/>
    <property type="project" value="TreeGrafter"/>
</dbReference>
<protein>
    <recommendedName>
        <fullName evidence="2">NADH-ubiquinone oxidoreductase chain 4</fullName>
        <ecNumber evidence="1">7.1.1.2</ecNumber>
    </recommendedName>
    <alternativeName>
        <fullName evidence="4">NADH dehydrogenase subunit 4</fullName>
    </alternativeName>
</protein>
<keyword evidence="5" id="KW-1133">Transmembrane helix</keyword>
<dbReference type="InterPro" id="IPR003918">
    <property type="entry name" value="NADH_UbQ_OxRdtase"/>
</dbReference>
<evidence type="ECO:0000256" key="2">
    <source>
        <dbReference type="ARBA" id="ARBA00021006"/>
    </source>
</evidence>
<evidence type="ECO:0000256" key="1">
    <source>
        <dbReference type="ARBA" id="ARBA00012944"/>
    </source>
</evidence>